<evidence type="ECO:0008006" key="4">
    <source>
        <dbReference type="Google" id="ProtNLM"/>
    </source>
</evidence>
<dbReference type="Proteomes" id="UP000265020">
    <property type="component" value="Unassembled WGS sequence"/>
</dbReference>
<feature type="region of interest" description="Disordered" evidence="1">
    <location>
        <begin position="29"/>
        <end position="112"/>
    </location>
</feature>
<evidence type="ECO:0000313" key="3">
    <source>
        <dbReference type="Proteomes" id="UP000265020"/>
    </source>
</evidence>
<reference evidence="2" key="2">
    <citation type="submission" date="2025-09" db="UniProtKB">
        <authorList>
            <consortium name="Ensembl"/>
        </authorList>
    </citation>
    <scope>IDENTIFICATION</scope>
</reference>
<organism evidence="2 3">
    <name type="scientific">Cyprinodon variegatus</name>
    <name type="common">Sheepshead minnow</name>
    <dbReference type="NCBI Taxonomy" id="28743"/>
    <lineage>
        <taxon>Eukaryota</taxon>
        <taxon>Metazoa</taxon>
        <taxon>Chordata</taxon>
        <taxon>Craniata</taxon>
        <taxon>Vertebrata</taxon>
        <taxon>Euteleostomi</taxon>
        <taxon>Actinopterygii</taxon>
        <taxon>Neopterygii</taxon>
        <taxon>Teleostei</taxon>
        <taxon>Neoteleostei</taxon>
        <taxon>Acanthomorphata</taxon>
        <taxon>Ovalentaria</taxon>
        <taxon>Atherinomorphae</taxon>
        <taxon>Cyprinodontiformes</taxon>
        <taxon>Cyprinodontidae</taxon>
        <taxon>Cyprinodon</taxon>
    </lineage>
</organism>
<dbReference type="PANTHER" id="PTHR13192:SF3">
    <property type="entry name" value="COBALAMIN TRAFFICKING PROTEIN CBLD"/>
    <property type="match status" value="1"/>
</dbReference>
<reference evidence="2" key="1">
    <citation type="submission" date="2025-08" db="UniProtKB">
        <authorList>
            <consortium name="Ensembl"/>
        </authorList>
    </citation>
    <scope>IDENTIFICATION</scope>
</reference>
<keyword evidence="3" id="KW-1185">Reference proteome</keyword>
<sequence length="270" mass="29478">MENVICRTRLVRYLPGINMLVRCMSAAPASGPVRTRTDQNPAGSGRSLPAGTHCPLEGDGEKSRRSRMFWSGELDGSQQVPPPEAPCSDGSQQVPPPEAPCSDGSQQVPPPEAPCSDCRVECAVLCCPEALRKDFLSMFPEAPSSDMTVITVTQKTQNDMTSWSGAVEQEREQMLEKFIQGAKELCLALQAQGFWADFIDPSSGLAFFGSYTNNTLFETDHRFSQLGFSLEDLGCCRALRHPVWGTHVFVGTIFTSGPSRSIILEKLQSI</sequence>
<dbReference type="InterPro" id="IPR019362">
    <property type="entry name" value="MMADHC"/>
</dbReference>
<evidence type="ECO:0000313" key="2">
    <source>
        <dbReference type="Ensembl" id="ENSCVAP00000028128.1"/>
    </source>
</evidence>
<dbReference type="Pfam" id="PF10229">
    <property type="entry name" value="MMADHC"/>
    <property type="match status" value="1"/>
</dbReference>
<dbReference type="STRING" id="28743.ENSCVAP00000028128"/>
<dbReference type="Ensembl" id="ENSCVAT00000030371.1">
    <property type="protein sequence ID" value="ENSCVAP00000028128.1"/>
    <property type="gene ID" value="ENSCVAG00000014973.1"/>
</dbReference>
<dbReference type="GO" id="GO:0005739">
    <property type="term" value="C:mitochondrion"/>
    <property type="evidence" value="ECO:0007669"/>
    <property type="project" value="TreeGrafter"/>
</dbReference>
<name>A0A3Q2E735_CYPVA</name>
<evidence type="ECO:0000256" key="1">
    <source>
        <dbReference type="SAM" id="MobiDB-lite"/>
    </source>
</evidence>
<protein>
    <recommendedName>
        <fullName evidence="4">Metabolism of cobalamin associated D</fullName>
    </recommendedName>
</protein>
<dbReference type="GeneTree" id="ENSGT00390000015050"/>
<accession>A0A3Q2E735</accession>
<dbReference type="OMA" id="CCRAVRH"/>
<proteinExistence type="predicted"/>
<dbReference type="GO" id="GO:0009235">
    <property type="term" value="P:cobalamin metabolic process"/>
    <property type="evidence" value="ECO:0007669"/>
    <property type="project" value="InterPro"/>
</dbReference>
<dbReference type="AlphaFoldDB" id="A0A3Q2E735"/>
<dbReference type="PANTHER" id="PTHR13192">
    <property type="entry name" value="MY011 PROTEIN"/>
    <property type="match status" value="1"/>
</dbReference>